<name>A0A7Y9NJ16_9BACT</name>
<sequence length="147" mass="16435">MILYREGLYAEVTASFTKNGNKVPIDLNLNQAFVVHLGTWSRTEDDTLIHIQSREVMRYKITQNEVCRTAENGTACSPTPELTLPGPVLRNTCRLERPSSTHIADAIVCTGLTVFHSHRAMDLAEFPSIVRGLVQKQKSETKPAIKQ</sequence>
<proteinExistence type="predicted"/>
<protein>
    <submittedName>
        <fullName evidence="1">Uncharacterized protein</fullName>
    </submittedName>
</protein>
<organism evidence="1 2">
    <name type="scientific">Tunturiibacter lichenicola</name>
    <dbReference type="NCBI Taxonomy" id="2051959"/>
    <lineage>
        <taxon>Bacteria</taxon>
        <taxon>Pseudomonadati</taxon>
        <taxon>Acidobacteriota</taxon>
        <taxon>Terriglobia</taxon>
        <taxon>Terriglobales</taxon>
        <taxon>Acidobacteriaceae</taxon>
        <taxon>Tunturiibacter</taxon>
    </lineage>
</organism>
<reference evidence="1 2" key="1">
    <citation type="submission" date="2020-07" db="EMBL/GenBank/DDBJ databases">
        <title>Genomic Encyclopedia of Type Strains, Phase IV (KMG-V): Genome sequencing to study the core and pangenomes of soil and plant-associated prokaryotes.</title>
        <authorList>
            <person name="Whitman W."/>
        </authorList>
    </citation>
    <scope>NUCLEOTIDE SEQUENCE [LARGE SCALE GENOMIC DNA]</scope>
    <source>
        <strain evidence="1 2">M8UP30</strain>
    </source>
</reference>
<evidence type="ECO:0000313" key="1">
    <source>
        <dbReference type="EMBL" id="NYF50271.1"/>
    </source>
</evidence>
<dbReference type="Proteomes" id="UP000534186">
    <property type="component" value="Unassembled WGS sequence"/>
</dbReference>
<accession>A0A7Y9NJ16</accession>
<dbReference type="AlphaFoldDB" id="A0A7Y9NJ16"/>
<comment type="caution">
    <text evidence="1">The sequence shown here is derived from an EMBL/GenBank/DDBJ whole genome shotgun (WGS) entry which is preliminary data.</text>
</comment>
<dbReference type="EMBL" id="JACCCV010000001">
    <property type="protein sequence ID" value="NYF50271.1"/>
    <property type="molecule type" value="Genomic_DNA"/>
</dbReference>
<evidence type="ECO:0000313" key="2">
    <source>
        <dbReference type="Proteomes" id="UP000534186"/>
    </source>
</evidence>
<gene>
    <name evidence="1" type="ORF">HDF12_000636</name>
</gene>